<dbReference type="InterPro" id="IPR037066">
    <property type="entry name" value="Plug_dom_sf"/>
</dbReference>
<evidence type="ECO:0000313" key="3">
    <source>
        <dbReference type="Proteomes" id="UP001285636"/>
    </source>
</evidence>
<accession>A0AAJ2U5Q7</accession>
<protein>
    <recommendedName>
        <fullName evidence="4">TonB-dependent receptor</fullName>
    </recommendedName>
</protein>
<keyword evidence="1" id="KW-0732">Signal</keyword>
<organism evidence="2 3">
    <name type="scientific">Alkalihalophilus pseudofirmus</name>
    <name type="common">Bacillus pseudofirmus</name>
    <dbReference type="NCBI Taxonomy" id="79885"/>
    <lineage>
        <taxon>Bacteria</taxon>
        <taxon>Bacillati</taxon>
        <taxon>Bacillota</taxon>
        <taxon>Bacilli</taxon>
        <taxon>Bacillales</taxon>
        <taxon>Bacillaceae</taxon>
        <taxon>Alkalihalophilus</taxon>
    </lineage>
</organism>
<comment type="caution">
    <text evidence="2">The sequence shown here is derived from an EMBL/GenBank/DDBJ whole genome shotgun (WGS) entry which is preliminary data.</text>
</comment>
<evidence type="ECO:0000256" key="1">
    <source>
        <dbReference type="SAM" id="SignalP"/>
    </source>
</evidence>
<feature type="non-terminal residue" evidence="2">
    <location>
        <position position="84"/>
    </location>
</feature>
<dbReference type="AlphaFoldDB" id="A0AAJ2U5Q7"/>
<evidence type="ECO:0008006" key="4">
    <source>
        <dbReference type="Google" id="ProtNLM"/>
    </source>
</evidence>
<dbReference type="Proteomes" id="UP001285636">
    <property type="component" value="Unassembled WGS sequence"/>
</dbReference>
<name>A0AAJ2U5Q7_ALKPS</name>
<feature type="non-terminal residue" evidence="2">
    <location>
        <position position="1"/>
    </location>
</feature>
<reference evidence="2" key="1">
    <citation type="submission" date="2023-10" db="EMBL/GenBank/DDBJ databases">
        <title>Screening of Alkalihalophilus pseudofirmusBZ-TG-HK211 and Its Alleviation of Salt Stress on Rapeseed Growth.</title>
        <authorList>
            <person name="Zhao B."/>
            <person name="Guo T."/>
        </authorList>
    </citation>
    <scope>NUCLEOTIDE SEQUENCE</scope>
    <source>
        <strain evidence="2">BZ-TG-HK211</strain>
    </source>
</reference>
<proteinExistence type="predicted"/>
<dbReference type="EMBL" id="JAWJAY010001004">
    <property type="protein sequence ID" value="MDV2888150.1"/>
    <property type="molecule type" value="Genomic_DNA"/>
</dbReference>
<evidence type="ECO:0000313" key="2">
    <source>
        <dbReference type="EMBL" id="MDV2888150.1"/>
    </source>
</evidence>
<feature type="signal peptide" evidence="1">
    <location>
        <begin position="1"/>
        <end position="18"/>
    </location>
</feature>
<dbReference type="RefSeq" id="WP_323468166.1">
    <property type="nucleotide sequence ID" value="NZ_JAWJAY010001004.1"/>
</dbReference>
<dbReference type="SUPFAM" id="SSF56935">
    <property type="entry name" value="Porins"/>
    <property type="match status" value="1"/>
</dbReference>
<dbReference type="Gene3D" id="2.170.130.10">
    <property type="entry name" value="TonB-dependent receptor, plug domain"/>
    <property type="match status" value="1"/>
</dbReference>
<sequence>RPVALAVALIAAGGCALAQAQAAASAEASLPAVTVSASGLQLGAGDMTTPVTVLEGDELVRRREATLGETLSSEPGITSSHFGA</sequence>
<gene>
    <name evidence="2" type="ORF">RYX45_23590</name>
</gene>
<feature type="chain" id="PRO_5042604871" description="TonB-dependent receptor" evidence="1">
    <location>
        <begin position="19"/>
        <end position="84"/>
    </location>
</feature>